<reference evidence="2" key="2">
    <citation type="submission" date="2015-01" db="EMBL/GenBank/DDBJ databases">
        <title>Evolutionary Origins and Diversification of the Mycorrhizal Mutualists.</title>
        <authorList>
            <consortium name="DOE Joint Genome Institute"/>
            <consortium name="Mycorrhizal Genomics Consortium"/>
            <person name="Kohler A."/>
            <person name="Kuo A."/>
            <person name="Nagy L.G."/>
            <person name="Floudas D."/>
            <person name="Copeland A."/>
            <person name="Barry K.W."/>
            <person name="Cichocki N."/>
            <person name="Veneault-Fourrey C."/>
            <person name="LaButti K."/>
            <person name="Lindquist E.A."/>
            <person name="Lipzen A."/>
            <person name="Lundell T."/>
            <person name="Morin E."/>
            <person name="Murat C."/>
            <person name="Riley R."/>
            <person name="Ohm R."/>
            <person name="Sun H."/>
            <person name="Tunlid A."/>
            <person name="Henrissat B."/>
            <person name="Grigoriev I.V."/>
            <person name="Hibbett D.S."/>
            <person name="Martin F."/>
        </authorList>
    </citation>
    <scope>NUCLEOTIDE SEQUENCE [LARGE SCALE GENOMIC DNA]</scope>
    <source>
        <strain evidence="2">Ve08.2h10</strain>
    </source>
</reference>
<accession>A0A0D0DAA8</accession>
<evidence type="ECO:0000313" key="1">
    <source>
        <dbReference type="EMBL" id="KIK74140.1"/>
    </source>
</evidence>
<gene>
    <name evidence="1" type="ORF">PAXRUDRAFT_176562</name>
</gene>
<evidence type="ECO:0000313" key="2">
    <source>
        <dbReference type="Proteomes" id="UP000054538"/>
    </source>
</evidence>
<organism evidence="1 2">
    <name type="scientific">Paxillus rubicundulus Ve08.2h10</name>
    <dbReference type="NCBI Taxonomy" id="930991"/>
    <lineage>
        <taxon>Eukaryota</taxon>
        <taxon>Fungi</taxon>
        <taxon>Dikarya</taxon>
        <taxon>Basidiomycota</taxon>
        <taxon>Agaricomycotina</taxon>
        <taxon>Agaricomycetes</taxon>
        <taxon>Agaricomycetidae</taxon>
        <taxon>Boletales</taxon>
        <taxon>Paxilineae</taxon>
        <taxon>Paxillaceae</taxon>
        <taxon>Paxillus</taxon>
    </lineage>
</organism>
<dbReference type="InParanoid" id="A0A0D0DAA8"/>
<dbReference type="OrthoDB" id="3267981at2759"/>
<dbReference type="AlphaFoldDB" id="A0A0D0DAA8"/>
<dbReference type="EMBL" id="KN829128">
    <property type="protein sequence ID" value="KIK74140.1"/>
    <property type="molecule type" value="Genomic_DNA"/>
</dbReference>
<reference evidence="1 2" key="1">
    <citation type="submission" date="2014-04" db="EMBL/GenBank/DDBJ databases">
        <authorList>
            <consortium name="DOE Joint Genome Institute"/>
            <person name="Kuo A."/>
            <person name="Kohler A."/>
            <person name="Jargeat P."/>
            <person name="Nagy L.G."/>
            <person name="Floudas D."/>
            <person name="Copeland A."/>
            <person name="Barry K.W."/>
            <person name="Cichocki N."/>
            <person name="Veneault-Fourrey C."/>
            <person name="LaButti K."/>
            <person name="Lindquist E.A."/>
            <person name="Lipzen A."/>
            <person name="Lundell T."/>
            <person name="Morin E."/>
            <person name="Murat C."/>
            <person name="Sun H."/>
            <person name="Tunlid A."/>
            <person name="Henrissat B."/>
            <person name="Grigoriev I.V."/>
            <person name="Hibbett D.S."/>
            <person name="Martin F."/>
            <person name="Nordberg H.P."/>
            <person name="Cantor M.N."/>
            <person name="Hua S.X."/>
        </authorList>
    </citation>
    <scope>NUCLEOTIDE SEQUENCE [LARGE SCALE GENOMIC DNA]</scope>
    <source>
        <strain evidence="1 2">Ve08.2h10</strain>
    </source>
</reference>
<name>A0A0D0DAA8_9AGAM</name>
<dbReference type="Proteomes" id="UP000054538">
    <property type="component" value="Unassembled WGS sequence"/>
</dbReference>
<feature type="non-terminal residue" evidence="1">
    <location>
        <position position="1"/>
    </location>
</feature>
<sequence length="163" mass="17628">PGSYPGTQGGSGYFHPPIAQPGNAANANMPVAPVDLHLSSSAPNSSCSTSPAFSNAMTHADSMSLLSIDDIPLAKIPSMSTWLKSLDDHKEQGKDGIGFIQFSSIFEREGFLRLLQLSGEFISWNELQEMLKVPRGTALLIMQYAKQDLQKLALEVIRNIPAL</sequence>
<dbReference type="HOGENOM" id="CLU_1631064_0_0_1"/>
<protein>
    <submittedName>
        <fullName evidence="1">Uncharacterized protein</fullName>
    </submittedName>
</protein>
<proteinExistence type="predicted"/>
<keyword evidence="2" id="KW-1185">Reference proteome</keyword>